<dbReference type="Gene3D" id="3.30.1150.10">
    <property type="match status" value="1"/>
</dbReference>
<evidence type="ECO:0000259" key="2">
    <source>
        <dbReference type="Pfam" id="PF03544"/>
    </source>
</evidence>
<comment type="caution">
    <text evidence="3">The sequence shown here is derived from an EMBL/GenBank/DDBJ whole genome shotgun (WGS) entry which is preliminary data.</text>
</comment>
<dbReference type="EMBL" id="JAQNDN010000005">
    <property type="protein sequence ID" value="MDC0668891.1"/>
    <property type="molecule type" value="Genomic_DNA"/>
</dbReference>
<gene>
    <name evidence="3" type="ORF">POL58_14150</name>
</gene>
<accession>A0ABT5B467</accession>
<protein>
    <submittedName>
        <fullName evidence="3">Energy transducer TonB</fullName>
    </submittedName>
</protein>
<dbReference type="Pfam" id="PF03544">
    <property type="entry name" value="TonB_C"/>
    <property type="match status" value="1"/>
</dbReference>
<proteinExistence type="predicted"/>
<evidence type="ECO:0000313" key="4">
    <source>
        <dbReference type="Proteomes" id="UP001217838"/>
    </source>
</evidence>
<feature type="chain" id="PRO_5045053641" evidence="1">
    <location>
        <begin position="20"/>
        <end position="115"/>
    </location>
</feature>
<sequence>MLRRLAVILALMPLACATARPRPPGIRDMPAAVSVPMHPCPAVANGEVEGSVVLAVLVGSSGKVESVRIEHDIGGGCGEIAAAALREAVFRPAIADDGRAVSLEIRYQYEFRREN</sequence>
<evidence type="ECO:0000256" key="1">
    <source>
        <dbReference type="SAM" id="SignalP"/>
    </source>
</evidence>
<dbReference type="InterPro" id="IPR037682">
    <property type="entry name" value="TonB_C"/>
</dbReference>
<evidence type="ECO:0000313" key="3">
    <source>
        <dbReference type="EMBL" id="MDC0668891.1"/>
    </source>
</evidence>
<feature type="domain" description="TonB C-terminal" evidence="2">
    <location>
        <begin position="47"/>
        <end position="111"/>
    </location>
</feature>
<dbReference type="SUPFAM" id="SSF74653">
    <property type="entry name" value="TolA/TonB C-terminal domain"/>
    <property type="match status" value="1"/>
</dbReference>
<dbReference type="Proteomes" id="UP001217838">
    <property type="component" value="Unassembled WGS sequence"/>
</dbReference>
<name>A0ABT5B467_9BACT</name>
<keyword evidence="1" id="KW-0732">Signal</keyword>
<reference evidence="3 4" key="1">
    <citation type="submission" date="2022-11" db="EMBL/GenBank/DDBJ databases">
        <title>Minimal conservation of predation-associated metabolite biosynthetic gene clusters underscores biosynthetic potential of Myxococcota including descriptions for ten novel species: Archangium lansinium sp. nov., Myxococcus landrumus sp. nov., Nannocystis bai.</title>
        <authorList>
            <person name="Ahearne A."/>
            <person name="Stevens C."/>
            <person name="Dowd S."/>
        </authorList>
    </citation>
    <scope>NUCLEOTIDE SEQUENCE [LARGE SCALE GENOMIC DNA]</scope>
    <source>
        <strain evidence="3 4">NCELM</strain>
    </source>
</reference>
<keyword evidence="4" id="KW-1185">Reference proteome</keyword>
<feature type="signal peptide" evidence="1">
    <location>
        <begin position="1"/>
        <end position="19"/>
    </location>
</feature>
<organism evidence="3 4">
    <name type="scientific">Nannocystis radixulma</name>
    <dbReference type="NCBI Taxonomy" id="2995305"/>
    <lineage>
        <taxon>Bacteria</taxon>
        <taxon>Pseudomonadati</taxon>
        <taxon>Myxococcota</taxon>
        <taxon>Polyangia</taxon>
        <taxon>Nannocystales</taxon>
        <taxon>Nannocystaceae</taxon>
        <taxon>Nannocystis</taxon>
    </lineage>
</organism>